<evidence type="ECO:0000256" key="1">
    <source>
        <dbReference type="ARBA" id="ARBA00022487"/>
    </source>
</evidence>
<evidence type="ECO:0000313" key="5">
    <source>
        <dbReference type="EMBL" id="HIX54581.1"/>
    </source>
</evidence>
<dbReference type="SUPFAM" id="SSF53474">
    <property type="entry name" value="alpha/beta-Hydrolases"/>
    <property type="match status" value="1"/>
</dbReference>
<reference evidence="5" key="1">
    <citation type="journal article" date="2021" name="PeerJ">
        <title>Extensive microbial diversity within the chicken gut microbiome revealed by metagenomics and culture.</title>
        <authorList>
            <person name="Gilroy R."/>
            <person name="Ravi A."/>
            <person name="Getino M."/>
            <person name="Pursley I."/>
            <person name="Horton D.L."/>
            <person name="Alikhan N.F."/>
            <person name="Baker D."/>
            <person name="Gharbi K."/>
            <person name="Hall N."/>
            <person name="Watson M."/>
            <person name="Adriaenssens E.M."/>
            <person name="Foster-Nyarko E."/>
            <person name="Jarju S."/>
            <person name="Secka A."/>
            <person name="Antonio M."/>
            <person name="Oren A."/>
            <person name="Chaudhuri R.R."/>
            <person name="La Ragione R."/>
            <person name="Hildebrand F."/>
            <person name="Pallen M.J."/>
        </authorList>
    </citation>
    <scope>NUCLEOTIDE SEQUENCE</scope>
    <source>
        <strain evidence="5">1719</strain>
    </source>
</reference>
<keyword evidence="3" id="KW-0378">Hydrolase</keyword>
<keyword evidence="1" id="KW-0719">Serine esterase</keyword>
<evidence type="ECO:0000259" key="4">
    <source>
        <dbReference type="Pfam" id="PF22244"/>
    </source>
</evidence>
<evidence type="ECO:0000256" key="3">
    <source>
        <dbReference type="ARBA" id="ARBA00022801"/>
    </source>
</evidence>
<accession>A0A9D2AZ72</accession>
<sequence length="456" mass="52120">MVLLLFTGLNAGAQEQNTDTKFRMPLKDAIHMLEERFQIEIRFDDHLVDGVELDYAPWRLRADRDQSLANVFSPLDLKVQKVSENKYKLKEYEYFRWEVQEAWDYLDYLAGKYHDKESWLLRKDSIRTDLMKALKLDPLPEYGNRKPIRTKKRNHGDYTVENFALEIMPGLFINGSIYRPKKVSGKIPLMLSPDGHWGGHRFRKDAQIRNAMIAKMGAVSVSYDLFAWGESLLQFNSEDHRRPLALTVQTLSALRILDMMLEEKQIDPNRVGISGGSGGGNHAVLVTAIDGRIKLSIPVASLSSYHFGGCPCESGFPIHFSANGTNNVEIAAMTAPRPQLLISDGGDWTAHMPEHDFPYLKNVYRYFGAESELENVHLPDDAHDFGYSKRKPVYTFLIKHFGLNSGKYLTSDGEFEESSCVIEEEEDMYAFGKNGQRLPENAIIGYEELEKLFKQY</sequence>
<evidence type="ECO:0000256" key="2">
    <source>
        <dbReference type="ARBA" id="ARBA00022729"/>
    </source>
</evidence>
<comment type="caution">
    <text evidence="5">The sequence shown here is derived from an EMBL/GenBank/DDBJ whole genome shotgun (WGS) entry which is preliminary data.</text>
</comment>
<protein>
    <submittedName>
        <fullName evidence="5">Acetylxylan esterase</fullName>
    </submittedName>
</protein>
<dbReference type="Proteomes" id="UP000824156">
    <property type="component" value="Unassembled WGS sequence"/>
</dbReference>
<dbReference type="InterPro" id="IPR029058">
    <property type="entry name" value="AB_hydrolase_fold"/>
</dbReference>
<dbReference type="Pfam" id="PF22244">
    <property type="entry name" value="GCE_fung"/>
    <property type="match status" value="1"/>
</dbReference>
<keyword evidence="2" id="KW-0732">Signal</keyword>
<dbReference type="PANTHER" id="PTHR22946">
    <property type="entry name" value="DIENELACTONE HYDROLASE DOMAIN-CONTAINING PROTEIN-RELATED"/>
    <property type="match status" value="1"/>
</dbReference>
<name>A0A9D2AZ72_9SPHI</name>
<dbReference type="InterPro" id="IPR054579">
    <property type="entry name" value="GCE-like_dom"/>
</dbReference>
<dbReference type="GO" id="GO:0052689">
    <property type="term" value="F:carboxylic ester hydrolase activity"/>
    <property type="evidence" value="ECO:0007669"/>
    <property type="project" value="UniProtKB-KW"/>
</dbReference>
<proteinExistence type="predicted"/>
<organism evidence="5 6">
    <name type="scientific">Candidatus Sphingobacterium stercoripullorum</name>
    <dbReference type="NCBI Taxonomy" id="2838759"/>
    <lineage>
        <taxon>Bacteria</taxon>
        <taxon>Pseudomonadati</taxon>
        <taxon>Bacteroidota</taxon>
        <taxon>Sphingobacteriia</taxon>
        <taxon>Sphingobacteriales</taxon>
        <taxon>Sphingobacteriaceae</taxon>
        <taxon>Sphingobacterium</taxon>
    </lineage>
</organism>
<feature type="domain" description="4-O-methyl-glucuronoyl methylesterase-like" evidence="4">
    <location>
        <begin position="249"/>
        <end position="301"/>
    </location>
</feature>
<evidence type="ECO:0000313" key="6">
    <source>
        <dbReference type="Proteomes" id="UP000824156"/>
    </source>
</evidence>
<dbReference type="PANTHER" id="PTHR22946:SF8">
    <property type="entry name" value="ACETYL XYLAN ESTERASE DOMAIN-CONTAINING PROTEIN"/>
    <property type="match status" value="1"/>
</dbReference>
<dbReference type="Gene3D" id="3.40.50.1820">
    <property type="entry name" value="alpha/beta hydrolase"/>
    <property type="match status" value="1"/>
</dbReference>
<dbReference type="InterPro" id="IPR050261">
    <property type="entry name" value="FrsA_esterase"/>
</dbReference>
<dbReference type="AlphaFoldDB" id="A0A9D2AZ72"/>
<dbReference type="EMBL" id="DXEZ01000167">
    <property type="protein sequence ID" value="HIX54581.1"/>
    <property type="molecule type" value="Genomic_DNA"/>
</dbReference>
<reference evidence="5" key="2">
    <citation type="submission" date="2021-04" db="EMBL/GenBank/DDBJ databases">
        <authorList>
            <person name="Gilroy R."/>
        </authorList>
    </citation>
    <scope>NUCLEOTIDE SEQUENCE</scope>
    <source>
        <strain evidence="5">1719</strain>
    </source>
</reference>
<gene>
    <name evidence="5" type="ORF">H9853_06115</name>
</gene>